<dbReference type="SUPFAM" id="SSF56112">
    <property type="entry name" value="Protein kinase-like (PK-like)"/>
    <property type="match status" value="1"/>
</dbReference>
<dbReference type="Proteomes" id="UP001595765">
    <property type="component" value="Unassembled WGS sequence"/>
</dbReference>
<sequence length="321" mass="34682">MTAATGARGDIQLAALDLGEKLGSGGQGDVLRVRNRPGEVLKRYFTDTADGVSMRYLVEFPDTLPDSEREALLRQTAWPLARVVKHGKVVGFLMREVPASFVGQTRAGTQLRELQYLLYPPKPLWGDIVPLDIHGRIEVAAAFAGLVRILQERQMVIGDISMRNLLWSPGVPARICLIDCDSPTRVGMPPVLPTTDTPDWNDPRQQGGPSPATDLYKLALLVGRTLSGNADVRPGQPLKLPADTPEPIVTAVRACFEEAGQPQGPRPEAARWVRALSGRGEILVGPLPAKRVLPPPLPMVDLDGRGGPRGSIPLPPADKKP</sequence>
<dbReference type="Gene3D" id="1.10.510.10">
    <property type="entry name" value="Transferase(Phosphotransferase) domain 1"/>
    <property type="match status" value="1"/>
</dbReference>
<evidence type="ECO:0008006" key="4">
    <source>
        <dbReference type="Google" id="ProtNLM"/>
    </source>
</evidence>
<dbReference type="RefSeq" id="WP_386424552.1">
    <property type="nucleotide sequence ID" value="NZ_JBHSBB010000001.1"/>
</dbReference>
<name>A0ABV8HGB8_9ACTN</name>
<feature type="region of interest" description="Disordered" evidence="1">
    <location>
        <begin position="287"/>
        <end position="321"/>
    </location>
</feature>
<evidence type="ECO:0000313" key="2">
    <source>
        <dbReference type="EMBL" id="MFC4029912.1"/>
    </source>
</evidence>
<keyword evidence="3" id="KW-1185">Reference proteome</keyword>
<protein>
    <recommendedName>
        <fullName evidence="4">Protein kinase domain-containing protein</fullName>
    </recommendedName>
</protein>
<evidence type="ECO:0000313" key="3">
    <source>
        <dbReference type="Proteomes" id="UP001595765"/>
    </source>
</evidence>
<comment type="caution">
    <text evidence="2">The sequence shown here is derived from an EMBL/GenBank/DDBJ whole genome shotgun (WGS) entry which is preliminary data.</text>
</comment>
<reference evidence="3" key="1">
    <citation type="journal article" date="2019" name="Int. J. Syst. Evol. Microbiol.">
        <title>The Global Catalogue of Microorganisms (GCM) 10K type strain sequencing project: providing services to taxonomists for standard genome sequencing and annotation.</title>
        <authorList>
            <consortium name="The Broad Institute Genomics Platform"/>
            <consortium name="The Broad Institute Genome Sequencing Center for Infectious Disease"/>
            <person name="Wu L."/>
            <person name="Ma J."/>
        </authorList>
    </citation>
    <scope>NUCLEOTIDE SEQUENCE [LARGE SCALE GENOMIC DNA]</scope>
    <source>
        <strain evidence="3">CGMCC 4.7237</strain>
    </source>
</reference>
<dbReference type="InterPro" id="IPR011009">
    <property type="entry name" value="Kinase-like_dom_sf"/>
</dbReference>
<evidence type="ECO:0000256" key="1">
    <source>
        <dbReference type="SAM" id="MobiDB-lite"/>
    </source>
</evidence>
<proteinExistence type="predicted"/>
<dbReference type="EMBL" id="JBHSBB010000001">
    <property type="protein sequence ID" value="MFC4029912.1"/>
    <property type="molecule type" value="Genomic_DNA"/>
</dbReference>
<accession>A0ABV8HGB8</accession>
<gene>
    <name evidence="2" type="ORF">ACFO3J_00335</name>
</gene>
<organism evidence="2 3">
    <name type="scientific">Streptomyces polygonati</name>
    <dbReference type="NCBI Taxonomy" id="1617087"/>
    <lineage>
        <taxon>Bacteria</taxon>
        <taxon>Bacillati</taxon>
        <taxon>Actinomycetota</taxon>
        <taxon>Actinomycetes</taxon>
        <taxon>Kitasatosporales</taxon>
        <taxon>Streptomycetaceae</taxon>
        <taxon>Streptomyces</taxon>
    </lineage>
</organism>